<comment type="subcellular location">
    <subcellularLocation>
        <location evidence="3">Cytoplasm</location>
    </subcellularLocation>
    <subcellularLocation>
        <location evidence="2">Nucleus</location>
    </subcellularLocation>
</comment>
<reference evidence="13" key="1">
    <citation type="journal article" date="2018" name="Nat. Microbiol.">
        <title>Leveraging single-cell genomics to expand the fungal tree of life.</title>
        <authorList>
            <person name="Ahrendt S.R."/>
            <person name="Quandt C.A."/>
            <person name="Ciobanu D."/>
            <person name="Clum A."/>
            <person name="Salamov A."/>
            <person name="Andreopoulos B."/>
            <person name="Cheng J.F."/>
            <person name="Woyke T."/>
            <person name="Pelin A."/>
            <person name="Henrissat B."/>
            <person name="Reynolds N.K."/>
            <person name="Benny G.L."/>
            <person name="Smith M.E."/>
            <person name="James T.Y."/>
            <person name="Grigoriev I.V."/>
        </authorList>
    </citation>
    <scope>NUCLEOTIDE SEQUENCE [LARGE SCALE GENOMIC DNA]</scope>
    <source>
        <strain evidence="13">RSA 1356</strain>
    </source>
</reference>
<evidence type="ECO:0000313" key="12">
    <source>
        <dbReference type="EMBL" id="RKP05111.1"/>
    </source>
</evidence>
<evidence type="ECO:0000256" key="10">
    <source>
        <dbReference type="ARBA" id="ARBA00023242"/>
    </source>
</evidence>
<dbReference type="EC" id="2.3.2.27" evidence="6"/>
<dbReference type="PANTHER" id="PTHR13931">
    <property type="entry name" value="UBIQUITINATION FACTOR E4"/>
    <property type="match status" value="1"/>
</dbReference>
<dbReference type="Proteomes" id="UP000271241">
    <property type="component" value="Unassembled WGS sequence"/>
</dbReference>
<dbReference type="GO" id="GO:0005737">
    <property type="term" value="C:cytoplasm"/>
    <property type="evidence" value="ECO:0007669"/>
    <property type="project" value="UniProtKB-SubCell"/>
</dbReference>
<comment type="catalytic activity">
    <reaction evidence="1">
        <text>S-ubiquitinyl-[E2 ubiquitin-conjugating enzyme]-L-cysteine + [acceptor protein]-L-lysine = [E2 ubiquitin-conjugating enzyme]-L-cysteine + N(6)-ubiquitinyl-[acceptor protein]-L-lysine.</text>
        <dbReference type="EC" id="2.3.2.27"/>
    </reaction>
</comment>
<dbReference type="InterPro" id="IPR003613">
    <property type="entry name" value="Ubox_domain"/>
</dbReference>
<dbReference type="OrthoDB" id="20295at2759"/>
<evidence type="ECO:0000256" key="6">
    <source>
        <dbReference type="ARBA" id="ARBA00012483"/>
    </source>
</evidence>
<keyword evidence="9" id="KW-0833">Ubl conjugation pathway</keyword>
<dbReference type="UniPathway" id="UPA00143"/>
<evidence type="ECO:0000256" key="4">
    <source>
        <dbReference type="ARBA" id="ARBA00004906"/>
    </source>
</evidence>
<dbReference type="InterPro" id="IPR019474">
    <property type="entry name" value="Ub_conjug_fac_E4_core"/>
</dbReference>
<dbReference type="FunFam" id="3.30.40.10:FF:000055">
    <property type="entry name" value="Ubiquitin conjugation factor e4 a"/>
    <property type="match status" value="1"/>
</dbReference>
<dbReference type="Pfam" id="PF04564">
    <property type="entry name" value="U-box"/>
    <property type="match status" value="1"/>
</dbReference>
<evidence type="ECO:0000256" key="7">
    <source>
        <dbReference type="ARBA" id="ARBA00022490"/>
    </source>
</evidence>
<evidence type="ECO:0000256" key="8">
    <source>
        <dbReference type="ARBA" id="ARBA00022679"/>
    </source>
</evidence>
<dbReference type="GO" id="GO:0000151">
    <property type="term" value="C:ubiquitin ligase complex"/>
    <property type="evidence" value="ECO:0007669"/>
    <property type="project" value="InterPro"/>
</dbReference>
<keyword evidence="13" id="KW-1185">Reference proteome</keyword>
<organism evidence="12 13">
    <name type="scientific">Thamnocephalis sphaerospora</name>
    <dbReference type="NCBI Taxonomy" id="78915"/>
    <lineage>
        <taxon>Eukaryota</taxon>
        <taxon>Fungi</taxon>
        <taxon>Fungi incertae sedis</taxon>
        <taxon>Zoopagomycota</taxon>
        <taxon>Zoopagomycotina</taxon>
        <taxon>Zoopagomycetes</taxon>
        <taxon>Zoopagales</taxon>
        <taxon>Sigmoideomycetaceae</taxon>
        <taxon>Thamnocephalis</taxon>
    </lineage>
</organism>
<dbReference type="PROSITE" id="PS51698">
    <property type="entry name" value="U_BOX"/>
    <property type="match status" value="1"/>
</dbReference>
<dbReference type="GO" id="GO:0034450">
    <property type="term" value="F:ubiquitin-ubiquitin ligase activity"/>
    <property type="evidence" value="ECO:0007669"/>
    <property type="project" value="InterPro"/>
</dbReference>
<keyword evidence="10" id="KW-0539">Nucleus</keyword>
<dbReference type="SMART" id="SM00504">
    <property type="entry name" value="Ubox"/>
    <property type="match status" value="1"/>
</dbReference>
<evidence type="ECO:0000256" key="9">
    <source>
        <dbReference type="ARBA" id="ARBA00022786"/>
    </source>
</evidence>
<comment type="pathway">
    <text evidence="4">Protein modification; protein ubiquitination.</text>
</comment>
<evidence type="ECO:0000256" key="5">
    <source>
        <dbReference type="ARBA" id="ARBA00007434"/>
    </source>
</evidence>
<dbReference type="GO" id="GO:0006511">
    <property type="term" value="P:ubiquitin-dependent protein catabolic process"/>
    <property type="evidence" value="ECO:0007669"/>
    <property type="project" value="InterPro"/>
</dbReference>
<comment type="similarity">
    <text evidence="5">Belongs to the ubiquitin conjugation factor E4 family.</text>
</comment>
<evidence type="ECO:0000256" key="2">
    <source>
        <dbReference type="ARBA" id="ARBA00004123"/>
    </source>
</evidence>
<keyword evidence="7" id="KW-0963">Cytoplasm</keyword>
<dbReference type="SUPFAM" id="SSF57850">
    <property type="entry name" value="RING/U-box"/>
    <property type="match status" value="1"/>
</dbReference>
<protein>
    <recommendedName>
        <fullName evidence="6">RING-type E3 ubiquitin transferase</fullName>
        <ecNumber evidence="6">2.3.2.27</ecNumber>
    </recommendedName>
</protein>
<dbReference type="GO" id="GO:0005634">
    <property type="term" value="C:nucleus"/>
    <property type="evidence" value="ECO:0007669"/>
    <property type="project" value="UniProtKB-SubCell"/>
</dbReference>
<dbReference type="Pfam" id="PF10408">
    <property type="entry name" value="Ufd2P_core"/>
    <property type="match status" value="1"/>
</dbReference>
<accession>A0A4P9XID2</accession>
<sequence>MDKLVAHKYTMDAALLDPSALHNHIRFATLVLTWLVRLADPSGRYPSEMIQLPLPSEATQQFSMLPEYFIEDAVELYIFTLKYHPQLFSTVPLDELVVFAITFLTMPDYVKNPYLKAKLILYFMTTSFRGEPAGGLSAVLCTHPLAVRYLMSAMMKFYIEVEQTGMSSQFYDKFNIRYNISQVMKRIWSDERHRNRLREETKDLDFFIRFVNLLMNDTTYLLDESLSKLTDIRNIQAEMADTTAWQQKTEEHRKERESQLRQSERQALSYVSLGNETVNMLRYMTEEVQAPFIAPEIVDRLAAMLNYNLLSLVGPKCTELKVQDPKKYRFQPRVLLSDIISVYLNLHQPAFVQAVARESRSYRPELFAKAASVLAKYGLKPEEDIEKLNHFLRDVESSRQADIDEEAELADAPDEFLDPITYSLMRDPVTLPTSGVTMDRSAIKSHLLSDATDPFNRKPLTVDMLVSSKDWCAHVLPFMCLTLPLARPRCCCCRRPDEELKARIDAFIAERRAARQS</sequence>
<gene>
    <name evidence="12" type="ORF">THASP1DRAFT_20187</name>
</gene>
<dbReference type="Gene3D" id="3.30.40.10">
    <property type="entry name" value="Zinc/RING finger domain, C3HC4 (zinc finger)"/>
    <property type="match status" value="1"/>
</dbReference>
<dbReference type="InterPro" id="IPR045132">
    <property type="entry name" value="UBE4"/>
</dbReference>
<evidence type="ECO:0000256" key="1">
    <source>
        <dbReference type="ARBA" id="ARBA00000900"/>
    </source>
</evidence>
<dbReference type="GO" id="GO:0000209">
    <property type="term" value="P:protein polyubiquitination"/>
    <property type="evidence" value="ECO:0007669"/>
    <property type="project" value="TreeGrafter"/>
</dbReference>
<proteinExistence type="inferred from homology"/>
<feature type="domain" description="U-box" evidence="11">
    <location>
        <begin position="411"/>
        <end position="514"/>
    </location>
</feature>
<evidence type="ECO:0000256" key="3">
    <source>
        <dbReference type="ARBA" id="ARBA00004496"/>
    </source>
</evidence>
<dbReference type="PANTHER" id="PTHR13931:SF2">
    <property type="entry name" value="UBIQUITIN CONJUGATION FACTOR E4 B"/>
    <property type="match status" value="1"/>
</dbReference>
<evidence type="ECO:0000259" key="11">
    <source>
        <dbReference type="PROSITE" id="PS51698"/>
    </source>
</evidence>
<name>A0A4P9XID2_9FUNG</name>
<evidence type="ECO:0000313" key="13">
    <source>
        <dbReference type="Proteomes" id="UP000271241"/>
    </source>
</evidence>
<dbReference type="EMBL" id="KZ993260">
    <property type="protein sequence ID" value="RKP05111.1"/>
    <property type="molecule type" value="Genomic_DNA"/>
</dbReference>
<dbReference type="STRING" id="78915.A0A4P9XID2"/>
<dbReference type="GO" id="GO:0036503">
    <property type="term" value="P:ERAD pathway"/>
    <property type="evidence" value="ECO:0007669"/>
    <property type="project" value="InterPro"/>
</dbReference>
<dbReference type="AlphaFoldDB" id="A0A4P9XID2"/>
<keyword evidence="8" id="KW-0808">Transferase</keyword>
<dbReference type="InterPro" id="IPR013083">
    <property type="entry name" value="Znf_RING/FYVE/PHD"/>
</dbReference>